<comment type="caution">
    <text evidence="2">The sequence shown here is derived from an EMBL/GenBank/DDBJ whole genome shotgun (WGS) entry which is preliminary data.</text>
</comment>
<sequence>MTVSQATANHFAREESLRCDLLRNMARRASKSRDSSTSKNSSTEAAPGTRVDQPRETYEPPNSFPEELNKNVHQPVQPVSPAQVPDTPEIEIEPPWQYPDRAWRKHPLVMKYSDEVLVFIPKESYPAHADAAVPLIAWLRQPGRLSRPLTRSLHSGVVRVEGMGWIVTFGNIAGALDRMILLLEWKAGQTLMFKGNRYTIQMHTSIPLEWMLEH</sequence>
<proteinExistence type="predicted"/>
<organism evidence="2 3">
    <name type="scientific">Diplodia intermedia</name>
    <dbReference type="NCBI Taxonomy" id="856260"/>
    <lineage>
        <taxon>Eukaryota</taxon>
        <taxon>Fungi</taxon>
        <taxon>Dikarya</taxon>
        <taxon>Ascomycota</taxon>
        <taxon>Pezizomycotina</taxon>
        <taxon>Dothideomycetes</taxon>
        <taxon>Dothideomycetes incertae sedis</taxon>
        <taxon>Botryosphaeriales</taxon>
        <taxon>Botryosphaeriaceae</taxon>
        <taxon>Diplodia</taxon>
    </lineage>
</organism>
<protein>
    <submittedName>
        <fullName evidence="2">Uncharacterized protein</fullName>
    </submittedName>
</protein>
<reference evidence="2 3" key="1">
    <citation type="journal article" date="2023" name="Plant Dis.">
        <title>First Report of Diplodia intermedia Causing Canker and Dieback Diseases on Apple Trees in Canada.</title>
        <authorList>
            <person name="Ellouze W."/>
            <person name="Ilyukhin E."/>
            <person name="Sulman M."/>
            <person name="Ali S."/>
        </authorList>
    </citation>
    <scope>NUCLEOTIDE SEQUENCE [LARGE SCALE GENOMIC DNA]</scope>
    <source>
        <strain evidence="2 3">M45-28</strain>
    </source>
</reference>
<dbReference type="EMBL" id="JAKEKT020000073">
    <property type="protein sequence ID" value="KAL1638837.1"/>
    <property type="molecule type" value="Genomic_DNA"/>
</dbReference>
<keyword evidence="3" id="KW-1185">Reference proteome</keyword>
<dbReference type="Proteomes" id="UP001521184">
    <property type="component" value="Unassembled WGS sequence"/>
</dbReference>
<evidence type="ECO:0000256" key="1">
    <source>
        <dbReference type="SAM" id="MobiDB-lite"/>
    </source>
</evidence>
<evidence type="ECO:0000313" key="3">
    <source>
        <dbReference type="Proteomes" id="UP001521184"/>
    </source>
</evidence>
<name>A0ABR3TH76_9PEZI</name>
<evidence type="ECO:0000313" key="2">
    <source>
        <dbReference type="EMBL" id="KAL1638837.1"/>
    </source>
</evidence>
<gene>
    <name evidence="2" type="ORF">SLS58_008542</name>
</gene>
<feature type="region of interest" description="Disordered" evidence="1">
    <location>
        <begin position="23"/>
        <end position="69"/>
    </location>
</feature>
<accession>A0ABR3TH76</accession>